<dbReference type="InterPro" id="IPR046956">
    <property type="entry name" value="RLP23-like"/>
</dbReference>
<dbReference type="InterPro" id="IPR001611">
    <property type="entry name" value="Leu-rich_rpt"/>
</dbReference>
<comment type="caution">
    <text evidence="12">The sequence shown here is derived from an EMBL/GenBank/DDBJ whole genome shotgun (WGS) entry which is preliminary data.</text>
</comment>
<dbReference type="Pfam" id="PF13855">
    <property type="entry name" value="LRR_8"/>
    <property type="match status" value="3"/>
</dbReference>
<evidence type="ECO:0000256" key="9">
    <source>
        <dbReference type="ARBA" id="ARBA00023136"/>
    </source>
</evidence>
<feature type="compositionally biased region" description="Basic and acidic residues" evidence="11">
    <location>
        <begin position="833"/>
        <end position="848"/>
    </location>
</feature>
<name>A0A2U1KZF9_ARTAN</name>
<evidence type="ECO:0000313" key="13">
    <source>
        <dbReference type="Proteomes" id="UP000245207"/>
    </source>
</evidence>
<organism evidence="12 13">
    <name type="scientific">Artemisia annua</name>
    <name type="common">Sweet wormwood</name>
    <dbReference type="NCBI Taxonomy" id="35608"/>
    <lineage>
        <taxon>Eukaryota</taxon>
        <taxon>Viridiplantae</taxon>
        <taxon>Streptophyta</taxon>
        <taxon>Embryophyta</taxon>
        <taxon>Tracheophyta</taxon>
        <taxon>Spermatophyta</taxon>
        <taxon>Magnoliopsida</taxon>
        <taxon>eudicotyledons</taxon>
        <taxon>Gunneridae</taxon>
        <taxon>Pentapetalae</taxon>
        <taxon>asterids</taxon>
        <taxon>campanulids</taxon>
        <taxon>Asterales</taxon>
        <taxon>Asteraceae</taxon>
        <taxon>Asteroideae</taxon>
        <taxon>Anthemideae</taxon>
        <taxon>Artemisiinae</taxon>
        <taxon>Artemisia</taxon>
    </lineage>
</organism>
<dbReference type="GO" id="GO:0005886">
    <property type="term" value="C:plasma membrane"/>
    <property type="evidence" value="ECO:0007669"/>
    <property type="project" value="UniProtKB-SubCell"/>
</dbReference>
<evidence type="ECO:0000256" key="1">
    <source>
        <dbReference type="ARBA" id="ARBA00004251"/>
    </source>
</evidence>
<evidence type="ECO:0000256" key="6">
    <source>
        <dbReference type="ARBA" id="ARBA00022729"/>
    </source>
</evidence>
<dbReference type="AlphaFoldDB" id="A0A2U1KZF9"/>
<keyword evidence="7" id="KW-0677">Repeat</keyword>
<reference evidence="12 13" key="1">
    <citation type="journal article" date="2018" name="Mol. Plant">
        <title>The genome of Artemisia annua provides insight into the evolution of Asteraceae family and artemisinin biosynthesis.</title>
        <authorList>
            <person name="Shen Q."/>
            <person name="Zhang L."/>
            <person name="Liao Z."/>
            <person name="Wang S."/>
            <person name="Yan T."/>
            <person name="Shi P."/>
            <person name="Liu M."/>
            <person name="Fu X."/>
            <person name="Pan Q."/>
            <person name="Wang Y."/>
            <person name="Lv Z."/>
            <person name="Lu X."/>
            <person name="Zhang F."/>
            <person name="Jiang W."/>
            <person name="Ma Y."/>
            <person name="Chen M."/>
            <person name="Hao X."/>
            <person name="Li L."/>
            <person name="Tang Y."/>
            <person name="Lv G."/>
            <person name="Zhou Y."/>
            <person name="Sun X."/>
            <person name="Brodelius P.E."/>
            <person name="Rose J.K.C."/>
            <person name="Tang K."/>
        </authorList>
    </citation>
    <scope>NUCLEOTIDE SEQUENCE [LARGE SCALE GENOMIC DNA]</scope>
    <source>
        <strain evidence="13">cv. Huhao1</strain>
        <tissue evidence="12">Leaf</tissue>
    </source>
</reference>
<keyword evidence="8" id="KW-1133">Transmembrane helix</keyword>
<comment type="subcellular location">
    <subcellularLocation>
        <location evidence="1">Cell membrane</location>
        <topology evidence="1">Single-pass type I membrane protein</topology>
    </subcellularLocation>
</comment>
<feature type="compositionally biased region" description="Polar residues" evidence="11">
    <location>
        <begin position="812"/>
        <end position="822"/>
    </location>
</feature>
<keyword evidence="5" id="KW-0812">Transmembrane</keyword>
<keyword evidence="3" id="KW-1003">Cell membrane</keyword>
<dbReference type="SUPFAM" id="SSF52058">
    <property type="entry name" value="L domain-like"/>
    <property type="match status" value="1"/>
</dbReference>
<evidence type="ECO:0000256" key="11">
    <source>
        <dbReference type="SAM" id="MobiDB-lite"/>
    </source>
</evidence>
<dbReference type="PRINTS" id="PR00019">
    <property type="entry name" value="LEURICHRPT"/>
</dbReference>
<dbReference type="SMART" id="SM00369">
    <property type="entry name" value="LRR_TYP"/>
    <property type="match status" value="8"/>
</dbReference>
<keyword evidence="6" id="KW-0732">Signal</keyword>
<comment type="similarity">
    <text evidence="2">Belongs to the RLP family.</text>
</comment>
<evidence type="ECO:0000256" key="5">
    <source>
        <dbReference type="ARBA" id="ARBA00022692"/>
    </source>
</evidence>
<feature type="region of interest" description="Disordered" evidence="11">
    <location>
        <begin position="810"/>
        <end position="892"/>
    </location>
</feature>
<sequence>MLHNFTNLEQLSLGGVNISSVLPTSLNISSSLKLLNLFKTGLQGKLPHYIFNFQSLETLDLSFNTFTGDIPSEIPVNLTHLTSLYLLSNKLNGALPSWLFTSPSLEYLSLSENMFSGNVPFESFDLPSLKMLDLRNNDHLGGHTDEQTFVQLTNLTYIGLSANNFSGEWELDTLLSSLTNLEVLNISYNGFSVTTKNTNHYVNPGFRRLGLASCKLKVFPNLFRALKQLEWLDLSSNEIQGQIPYWAGEIGGNELYSLNLSHNFITGLQQFRWYGLEKLYLQFNLIEGPFPPSIWNTSNLRYVDMSNNRISMIDLGTNNFHGTIPNVYDECGPLEGLILNGNQLEGEVPYFLSKCRSLKVLDLGNNKINGTFPEWLGGLSKLQVLVLRSNNFHGPIETSTAIELAFSNLHVLDLSYNRFTGKLPGFIFQNFKAMQSMIRNSTKPEYLSMSGNYYSIIVMVKDVKLTFTKLLVDYTIVDLSNNRFEGEIPNTIGSLKSLKVLNLSHNNLNGEIPNALGKLLGTESLDLSWNQLIGEIPQSLSEIKGLEVLNLSQNHLEGRIPQGKQFNTFDLSSYGGNLGICGFPLSNNCTGVLGGAGRNLINCAVVVFLNWPPADESCRFDLLLNLLGHGAGDNVLMVFDSYSHSSIFFSHFDDHTTIVVTDITPIMLLSKTIVANSGTLDTSNVDTNSRPKTFADVAKPSITEYVNKLNLIPIEIEDEFWWKSELIEFKEKIEICYKGNGQLIRNSKFVDVDYSWKPPRCSQCKVYGHNDSTCGMKINDVNGAYDKQTENIDANSGDGVKEVRKGKLVNNGKRQNVENGQYNRGFGMKKGRPKFEYKPVGKNVDKNHNIGNVVTTPNSSTEESNSNLRSNSPSTPESSSKQSPRKSWNIGKENMDNLKRSANKYALLEVIDDSEVTEGLNETAKMIVDKFLKHQRKPNEDEIKKWNNEMHEYFNKQWDTICAEKTNEVEDVYEETNGIAKDMAENVLEVTHGAVSLVCDYGKGRECRLVSCFNATKVNIFQIERLTKSYSLQEYPSRNHIVLSVFTISSLIIYQLEYQIKVITSLPSPDTGAELSYHCMEDRLQLLGKVLSAGDDLVGLEILDDDTDDIALQKARARRLHGSMSAMS</sequence>
<feature type="compositionally biased region" description="Low complexity" evidence="11">
    <location>
        <begin position="855"/>
        <end position="882"/>
    </location>
</feature>
<dbReference type="STRING" id="35608.A0A2U1KZF9"/>
<keyword evidence="9" id="KW-0472">Membrane</keyword>
<evidence type="ECO:0000256" key="8">
    <source>
        <dbReference type="ARBA" id="ARBA00022989"/>
    </source>
</evidence>
<evidence type="ECO:0000256" key="7">
    <source>
        <dbReference type="ARBA" id="ARBA00022737"/>
    </source>
</evidence>
<protein>
    <submittedName>
        <fullName evidence="12">Leucine-rich repeat-containing protein</fullName>
    </submittedName>
</protein>
<proteinExistence type="inferred from homology"/>
<evidence type="ECO:0000256" key="4">
    <source>
        <dbReference type="ARBA" id="ARBA00022614"/>
    </source>
</evidence>
<keyword evidence="10" id="KW-0325">Glycoprotein</keyword>
<dbReference type="Pfam" id="PF00560">
    <property type="entry name" value="LRR_1"/>
    <property type="match status" value="3"/>
</dbReference>
<dbReference type="PANTHER" id="PTHR48061:SF2">
    <property type="entry name" value="RECEPTOR LIKE PROTEIN 30-LIKE"/>
    <property type="match status" value="1"/>
</dbReference>
<evidence type="ECO:0000256" key="2">
    <source>
        <dbReference type="ARBA" id="ARBA00009592"/>
    </source>
</evidence>
<keyword evidence="13" id="KW-1185">Reference proteome</keyword>
<dbReference type="FunFam" id="3.80.10.10:FF:000095">
    <property type="entry name" value="LRR receptor-like serine/threonine-protein kinase GSO1"/>
    <property type="match status" value="1"/>
</dbReference>
<dbReference type="OrthoDB" id="442066at2759"/>
<dbReference type="EMBL" id="PKPP01012599">
    <property type="protein sequence ID" value="PWA42133.1"/>
    <property type="molecule type" value="Genomic_DNA"/>
</dbReference>
<dbReference type="InterPro" id="IPR003591">
    <property type="entry name" value="Leu-rich_rpt_typical-subtyp"/>
</dbReference>
<accession>A0A2U1KZF9</accession>
<dbReference type="GO" id="GO:0006952">
    <property type="term" value="P:defense response"/>
    <property type="evidence" value="ECO:0007669"/>
    <property type="project" value="UniProtKB-ARBA"/>
</dbReference>
<dbReference type="Gene3D" id="3.80.10.10">
    <property type="entry name" value="Ribonuclease Inhibitor"/>
    <property type="match status" value="2"/>
</dbReference>
<evidence type="ECO:0000256" key="10">
    <source>
        <dbReference type="ARBA" id="ARBA00023180"/>
    </source>
</evidence>
<dbReference type="Proteomes" id="UP000245207">
    <property type="component" value="Unassembled WGS sequence"/>
</dbReference>
<keyword evidence="4" id="KW-0433">Leucine-rich repeat</keyword>
<gene>
    <name evidence="12" type="ORF">CTI12_AA547510</name>
</gene>
<dbReference type="SUPFAM" id="SSF52047">
    <property type="entry name" value="RNI-like"/>
    <property type="match status" value="1"/>
</dbReference>
<dbReference type="InterPro" id="IPR032675">
    <property type="entry name" value="LRR_dom_sf"/>
</dbReference>
<evidence type="ECO:0000256" key="3">
    <source>
        <dbReference type="ARBA" id="ARBA00022475"/>
    </source>
</evidence>
<dbReference type="PROSITE" id="PS51450">
    <property type="entry name" value="LRR"/>
    <property type="match status" value="2"/>
</dbReference>
<dbReference type="GO" id="GO:0051707">
    <property type="term" value="P:response to other organism"/>
    <property type="evidence" value="ECO:0007669"/>
    <property type="project" value="UniProtKB-ARBA"/>
</dbReference>
<evidence type="ECO:0000313" key="12">
    <source>
        <dbReference type="EMBL" id="PWA42133.1"/>
    </source>
</evidence>
<dbReference type="PANTHER" id="PTHR48061">
    <property type="entry name" value="LEUCINE-RICH REPEAT RECEPTOR PROTEIN KINASE EMS1-LIKE-RELATED"/>
    <property type="match status" value="1"/>
</dbReference>